<organism evidence="2 3">
    <name type="scientific">Grifola frondosa</name>
    <name type="common">Maitake</name>
    <name type="synonym">Polyporus frondosus</name>
    <dbReference type="NCBI Taxonomy" id="5627"/>
    <lineage>
        <taxon>Eukaryota</taxon>
        <taxon>Fungi</taxon>
        <taxon>Dikarya</taxon>
        <taxon>Basidiomycota</taxon>
        <taxon>Agaricomycotina</taxon>
        <taxon>Agaricomycetes</taxon>
        <taxon>Polyporales</taxon>
        <taxon>Grifolaceae</taxon>
        <taxon>Grifola</taxon>
    </lineage>
</organism>
<dbReference type="OrthoDB" id="3201807at2759"/>
<accession>A0A1C7MT69</accession>
<gene>
    <name evidence="2" type="ORF">A0H81_00959</name>
</gene>
<evidence type="ECO:0000256" key="1">
    <source>
        <dbReference type="SAM" id="MobiDB-lite"/>
    </source>
</evidence>
<evidence type="ECO:0000313" key="2">
    <source>
        <dbReference type="EMBL" id="OBZ80085.1"/>
    </source>
</evidence>
<sequence>MPYPIQWLDETFTSRSRAEELLRPDLDSGLINQHDFELATVFLPSSRSQRFNQFIYAITASTAVAWYGRLHLKPSWSTRKTVFLASSTGLIGSFYGQLRRAKAHWDFGQQLENPNGFSQALENVNRRTGGTEPLGWALRRAQEIHKDVTQADVHGDVSQPVEVSWEQDGGQAAPSDGAARQKLRVLEEASNENARHPSSRWEELRAANARNAGKSSSWDALRQNHERQQVPDHIQTASSPETDDRVRAQAEFDAVVEAERRLSRG</sequence>
<dbReference type="AlphaFoldDB" id="A0A1C7MT69"/>
<proteinExistence type="predicted"/>
<name>A0A1C7MT69_GRIFR</name>
<evidence type="ECO:0000313" key="3">
    <source>
        <dbReference type="Proteomes" id="UP000092993"/>
    </source>
</evidence>
<dbReference type="Proteomes" id="UP000092993">
    <property type="component" value="Unassembled WGS sequence"/>
</dbReference>
<comment type="caution">
    <text evidence="2">The sequence shown here is derived from an EMBL/GenBank/DDBJ whole genome shotgun (WGS) entry which is preliminary data.</text>
</comment>
<reference evidence="2 3" key="1">
    <citation type="submission" date="2016-03" db="EMBL/GenBank/DDBJ databases">
        <title>Whole genome sequencing of Grifola frondosa 9006-11.</title>
        <authorList>
            <person name="Min B."/>
            <person name="Park H."/>
            <person name="Kim J.-G."/>
            <person name="Cho H."/>
            <person name="Oh Y.-L."/>
            <person name="Kong W.-S."/>
            <person name="Choi I.-G."/>
        </authorList>
    </citation>
    <scope>NUCLEOTIDE SEQUENCE [LARGE SCALE GENOMIC DNA]</scope>
    <source>
        <strain evidence="2 3">9006-11</strain>
    </source>
</reference>
<keyword evidence="3" id="KW-1185">Reference proteome</keyword>
<dbReference type="EMBL" id="LUGG01000001">
    <property type="protein sequence ID" value="OBZ80085.1"/>
    <property type="molecule type" value="Genomic_DNA"/>
</dbReference>
<feature type="region of interest" description="Disordered" evidence="1">
    <location>
        <begin position="206"/>
        <end position="248"/>
    </location>
</feature>
<protein>
    <submittedName>
        <fullName evidence="2">Uncharacterized protein</fullName>
    </submittedName>
</protein>
<dbReference type="OMA" id="SWFDHAF"/>